<dbReference type="Gene3D" id="3.90.550.10">
    <property type="entry name" value="Spore Coat Polysaccharide Biosynthesis Protein SpsA, Chain A"/>
    <property type="match status" value="1"/>
</dbReference>
<dbReference type="InterPro" id="IPR029044">
    <property type="entry name" value="Nucleotide-diphossugar_trans"/>
</dbReference>
<feature type="domain" description="Glycosyltransferase 2-like" evidence="1">
    <location>
        <begin position="5"/>
        <end position="173"/>
    </location>
</feature>
<reference evidence="2 3" key="1">
    <citation type="submission" date="2022-07" db="EMBL/GenBank/DDBJ databases">
        <title>Novel species in genus cellulomonas.</title>
        <authorList>
            <person name="Ye L."/>
        </authorList>
    </citation>
    <scope>NUCLEOTIDE SEQUENCE [LARGE SCALE GENOMIC DNA]</scope>
    <source>
        <strain evidence="3">zg-Y908</strain>
    </source>
</reference>
<accession>A0ABY5K2A1</accession>
<dbReference type="CDD" id="cd00761">
    <property type="entry name" value="Glyco_tranf_GTA_type"/>
    <property type="match status" value="1"/>
</dbReference>
<evidence type="ECO:0000313" key="2">
    <source>
        <dbReference type="EMBL" id="UUI63918.1"/>
    </source>
</evidence>
<dbReference type="EMBL" id="CP101989">
    <property type="protein sequence ID" value="UUI63918.1"/>
    <property type="molecule type" value="Genomic_DNA"/>
</dbReference>
<dbReference type="PANTHER" id="PTHR22916">
    <property type="entry name" value="GLYCOSYLTRANSFERASE"/>
    <property type="match status" value="1"/>
</dbReference>
<gene>
    <name evidence="2" type="ORF">NP075_12335</name>
</gene>
<proteinExistence type="predicted"/>
<dbReference type="SUPFAM" id="SSF53448">
    <property type="entry name" value="Nucleotide-diphospho-sugar transferases"/>
    <property type="match status" value="1"/>
</dbReference>
<sequence length="283" mass="30352">MSRVSVVVPAYRNAEHVGATLDSILAQTYDDFDVVVADHGSDDGTWEVLEPYADDPRVTLRRTPAGGGARRNWDAVSQAAGGELLKLVCGDDLLHPRALERQVAALDAAGPGATVVACRRDLVDARGEVFLRGRGLAGMRGRVDGRRALRTAVRSGGNPLGEPACVLLRRDALASAGWWDDSQPYYIDLGTYAHLLLRGDLVAVDETLASFRVSASQWSVRLAAEQHAQARAFNARMHALAPEAVREVDVRVGDVRAGVAALQRRVAYAVLGRRMTARPAAAG</sequence>
<protein>
    <submittedName>
        <fullName evidence="2">Glycosyltransferase</fullName>
    </submittedName>
</protein>
<organism evidence="2 3">
    <name type="scientific">Cellulomonas wangsupingiae</name>
    <dbReference type="NCBI Taxonomy" id="2968085"/>
    <lineage>
        <taxon>Bacteria</taxon>
        <taxon>Bacillati</taxon>
        <taxon>Actinomycetota</taxon>
        <taxon>Actinomycetes</taxon>
        <taxon>Micrococcales</taxon>
        <taxon>Cellulomonadaceae</taxon>
        <taxon>Cellulomonas</taxon>
    </lineage>
</organism>
<evidence type="ECO:0000313" key="3">
    <source>
        <dbReference type="Proteomes" id="UP001317322"/>
    </source>
</evidence>
<dbReference type="InterPro" id="IPR001173">
    <property type="entry name" value="Glyco_trans_2-like"/>
</dbReference>
<keyword evidence="3" id="KW-1185">Reference proteome</keyword>
<dbReference type="RefSeq" id="WP_227565462.1">
    <property type="nucleotide sequence ID" value="NZ_CP101989.1"/>
</dbReference>
<dbReference type="Pfam" id="PF00535">
    <property type="entry name" value="Glycos_transf_2"/>
    <property type="match status" value="1"/>
</dbReference>
<evidence type="ECO:0000259" key="1">
    <source>
        <dbReference type="Pfam" id="PF00535"/>
    </source>
</evidence>
<dbReference type="PANTHER" id="PTHR22916:SF3">
    <property type="entry name" value="UDP-GLCNAC:BETAGAL BETA-1,3-N-ACETYLGLUCOSAMINYLTRANSFERASE-LIKE PROTEIN 1"/>
    <property type="match status" value="1"/>
</dbReference>
<name>A0ABY5K2A1_9CELL</name>
<dbReference type="Proteomes" id="UP001317322">
    <property type="component" value="Chromosome"/>
</dbReference>